<name>A0A101RPG8_9ACTN</name>
<reference evidence="9 10" key="1">
    <citation type="submission" date="2015-10" db="EMBL/GenBank/DDBJ databases">
        <title>Draft genome sequence of Streptomyces griseorubiginosus DSM 40469, type strain for the species Streptomyces griseorubiginosus.</title>
        <authorList>
            <person name="Ruckert C."/>
            <person name="Winkler A."/>
            <person name="Kalinowski J."/>
            <person name="Kampfer P."/>
            <person name="Glaeser S."/>
        </authorList>
    </citation>
    <scope>NUCLEOTIDE SEQUENCE [LARGE SCALE GENOMIC DNA]</scope>
    <source>
        <strain evidence="9 10">DSM 40469</strain>
    </source>
</reference>
<evidence type="ECO:0000256" key="3">
    <source>
        <dbReference type="ARBA" id="ARBA00022475"/>
    </source>
</evidence>
<accession>A0A101RPG8</accession>
<dbReference type="Pfam" id="PF08817">
    <property type="entry name" value="YukD"/>
    <property type="match status" value="1"/>
</dbReference>
<comment type="similarity">
    <text evidence="2">Belongs to the EccD/Snm4 family.</text>
</comment>
<feature type="transmembrane region" description="Helical" evidence="7">
    <location>
        <begin position="326"/>
        <end position="355"/>
    </location>
</feature>
<dbReference type="Pfam" id="PF19053">
    <property type="entry name" value="EccD"/>
    <property type="match status" value="1"/>
</dbReference>
<feature type="transmembrane region" description="Helical" evidence="7">
    <location>
        <begin position="265"/>
        <end position="284"/>
    </location>
</feature>
<organism evidence="9 10">
    <name type="scientific">Streptomyces griseorubiginosus</name>
    <dbReference type="NCBI Taxonomy" id="67304"/>
    <lineage>
        <taxon>Bacteria</taxon>
        <taxon>Bacillati</taxon>
        <taxon>Actinomycetota</taxon>
        <taxon>Actinomycetes</taxon>
        <taxon>Kitasatosporales</taxon>
        <taxon>Streptomycetaceae</taxon>
        <taxon>Streptomyces</taxon>
    </lineage>
</organism>
<evidence type="ECO:0000256" key="4">
    <source>
        <dbReference type="ARBA" id="ARBA00022692"/>
    </source>
</evidence>
<dbReference type="InterPro" id="IPR024962">
    <property type="entry name" value="YukD-like"/>
</dbReference>
<feature type="transmembrane region" description="Helical" evidence="7">
    <location>
        <begin position="445"/>
        <end position="465"/>
    </location>
</feature>
<dbReference type="Gene3D" id="3.10.20.90">
    <property type="entry name" value="Phosphatidylinositol 3-kinase Catalytic Subunit, Chain A, domain 1"/>
    <property type="match status" value="1"/>
</dbReference>
<evidence type="ECO:0000256" key="7">
    <source>
        <dbReference type="SAM" id="Phobius"/>
    </source>
</evidence>
<feature type="transmembrane region" description="Helical" evidence="7">
    <location>
        <begin position="213"/>
        <end position="231"/>
    </location>
</feature>
<evidence type="ECO:0000256" key="2">
    <source>
        <dbReference type="ARBA" id="ARBA00006162"/>
    </source>
</evidence>
<evidence type="ECO:0000259" key="8">
    <source>
        <dbReference type="Pfam" id="PF19053"/>
    </source>
</evidence>
<dbReference type="InterPro" id="IPR044049">
    <property type="entry name" value="EccD_transm"/>
</dbReference>
<sequence length="469" mass="48382">MTTAVPVARTPGPYGTEVCRLTIAGPGGRADLAVPVTAPVSALLPVLLRHVPADPARPAGTWTLQRLGEPPLDLDATPQTAGLLHGDVLYLRPADDQMPELEFDDASDGVAHAVGARDDRWRPETTRRLFLALACLVLLAFAAAVPLAGKGAVVPVLYGVAAVGLGAVCTLDQRWSADRGIAVVTGLGACAFAVLTGLTAADRDTGLTAPRPGGIALGAVCGVLVAAVVLLPTARVPLAVTGTALFAPALAAFTAGLAAATGWDAARSLSVVAVAAFLFGHLAPRAALRLARVRVPQLPHNAAELQEDVEPHQEQSLTLRAAAADALLTVFTVSVALLCVADFAVLAFAGGWVAWAFPLVFSGAALLRAKSLNVVWQRVPVTFSGVLGMLSVLLSWTAAASGTGTRCALLLGLLVAAVLLLVGAWRLPHTRLLPVWGHTADVLELLTALALLPLLLQLLHVYAHVRNAV</sequence>
<feature type="transmembrane region" description="Helical" evidence="7">
    <location>
        <begin position="129"/>
        <end position="147"/>
    </location>
</feature>
<feature type="transmembrane region" description="Helical" evidence="7">
    <location>
        <begin position="238"/>
        <end position="259"/>
    </location>
</feature>
<keyword evidence="6 7" id="KW-0472">Membrane</keyword>
<proteinExistence type="inferred from homology"/>
<protein>
    <submittedName>
        <fullName evidence="9">Type VII secretion integral membrane protein EccD</fullName>
    </submittedName>
</protein>
<dbReference type="NCBIfam" id="TIGR03920">
    <property type="entry name" value="T7SS_EccD"/>
    <property type="match status" value="1"/>
</dbReference>
<dbReference type="GO" id="GO:0005886">
    <property type="term" value="C:plasma membrane"/>
    <property type="evidence" value="ECO:0007669"/>
    <property type="project" value="UniProtKB-SubCell"/>
</dbReference>
<dbReference type="InterPro" id="IPR006707">
    <property type="entry name" value="T7SS_EccD"/>
</dbReference>
<dbReference type="AlphaFoldDB" id="A0A101RPG8"/>
<evidence type="ECO:0000313" key="10">
    <source>
        <dbReference type="Proteomes" id="UP000054375"/>
    </source>
</evidence>
<evidence type="ECO:0000256" key="1">
    <source>
        <dbReference type="ARBA" id="ARBA00004651"/>
    </source>
</evidence>
<feature type="transmembrane region" description="Helical" evidence="7">
    <location>
        <begin position="408"/>
        <end position="425"/>
    </location>
</feature>
<feature type="transmembrane region" description="Helical" evidence="7">
    <location>
        <begin position="375"/>
        <end position="396"/>
    </location>
</feature>
<feature type="transmembrane region" description="Helical" evidence="7">
    <location>
        <begin position="180"/>
        <end position="201"/>
    </location>
</feature>
<evidence type="ECO:0000313" key="9">
    <source>
        <dbReference type="EMBL" id="KUN59313.1"/>
    </source>
</evidence>
<keyword evidence="4 7" id="KW-0812">Transmembrane</keyword>
<keyword evidence="5 7" id="KW-1133">Transmembrane helix</keyword>
<comment type="subcellular location">
    <subcellularLocation>
        <location evidence="1">Cell membrane</location>
        <topology evidence="1">Multi-pass membrane protein</topology>
    </subcellularLocation>
</comment>
<feature type="domain" description="EccD-like transmembrane" evidence="8">
    <location>
        <begin position="126"/>
        <end position="467"/>
    </location>
</feature>
<comment type="caution">
    <text evidence="9">The sequence shown here is derived from an EMBL/GenBank/DDBJ whole genome shotgun (WGS) entry which is preliminary data.</text>
</comment>
<feature type="transmembrane region" description="Helical" evidence="7">
    <location>
        <begin position="153"/>
        <end position="171"/>
    </location>
</feature>
<keyword evidence="3" id="KW-1003">Cell membrane</keyword>
<dbReference type="Proteomes" id="UP000054375">
    <property type="component" value="Unassembled WGS sequence"/>
</dbReference>
<keyword evidence="10" id="KW-1185">Reference proteome</keyword>
<gene>
    <name evidence="9" type="ORF">AQJ54_40400</name>
</gene>
<evidence type="ECO:0000256" key="6">
    <source>
        <dbReference type="ARBA" id="ARBA00023136"/>
    </source>
</evidence>
<dbReference type="RefSeq" id="WP_062246288.1">
    <property type="nucleotide sequence ID" value="NZ_JBPJFL010000003.1"/>
</dbReference>
<evidence type="ECO:0000256" key="5">
    <source>
        <dbReference type="ARBA" id="ARBA00022989"/>
    </source>
</evidence>
<dbReference type="EMBL" id="LMWV01000037">
    <property type="protein sequence ID" value="KUN59313.1"/>
    <property type="molecule type" value="Genomic_DNA"/>
</dbReference>